<dbReference type="Proteomes" id="UP000268014">
    <property type="component" value="Unassembled WGS sequence"/>
</dbReference>
<name>A0A3P7YIA4_HAEPC</name>
<dbReference type="AlphaFoldDB" id="A0A3P7YIA4"/>
<protein>
    <submittedName>
        <fullName evidence="1">Uncharacterized protein</fullName>
    </submittedName>
</protein>
<gene>
    <name evidence="1" type="ORF">HPLM_LOCUS10830</name>
</gene>
<evidence type="ECO:0000313" key="1">
    <source>
        <dbReference type="EMBL" id="VDO41248.1"/>
    </source>
</evidence>
<sequence>MRTLATNLSPLLNSCGGGKVVAIVRITVDHSSPSSFSLSG</sequence>
<dbReference type="EMBL" id="UZAF01017401">
    <property type="protein sequence ID" value="VDO41248.1"/>
    <property type="molecule type" value="Genomic_DNA"/>
</dbReference>
<keyword evidence="2" id="KW-1185">Reference proteome</keyword>
<reference evidence="1 2" key="1">
    <citation type="submission" date="2018-11" db="EMBL/GenBank/DDBJ databases">
        <authorList>
            <consortium name="Pathogen Informatics"/>
        </authorList>
    </citation>
    <scope>NUCLEOTIDE SEQUENCE [LARGE SCALE GENOMIC DNA]</scope>
    <source>
        <strain evidence="1 2">MHpl1</strain>
    </source>
</reference>
<proteinExistence type="predicted"/>
<evidence type="ECO:0000313" key="2">
    <source>
        <dbReference type="Proteomes" id="UP000268014"/>
    </source>
</evidence>
<accession>A0A3P7YIA4</accession>
<organism evidence="1 2">
    <name type="scientific">Haemonchus placei</name>
    <name type="common">Barber's pole worm</name>
    <dbReference type="NCBI Taxonomy" id="6290"/>
    <lineage>
        <taxon>Eukaryota</taxon>
        <taxon>Metazoa</taxon>
        <taxon>Ecdysozoa</taxon>
        <taxon>Nematoda</taxon>
        <taxon>Chromadorea</taxon>
        <taxon>Rhabditida</taxon>
        <taxon>Rhabditina</taxon>
        <taxon>Rhabditomorpha</taxon>
        <taxon>Strongyloidea</taxon>
        <taxon>Trichostrongylidae</taxon>
        <taxon>Haemonchus</taxon>
    </lineage>
</organism>